<organism evidence="1 2">
    <name type="scientific">Microbacterium rhizosphaerae</name>
    <dbReference type="NCBI Taxonomy" id="1678237"/>
    <lineage>
        <taxon>Bacteria</taxon>
        <taxon>Bacillati</taxon>
        <taxon>Actinomycetota</taxon>
        <taxon>Actinomycetes</taxon>
        <taxon>Micrococcales</taxon>
        <taxon>Microbacteriaceae</taxon>
        <taxon>Microbacterium</taxon>
    </lineage>
</organism>
<proteinExistence type="predicted"/>
<protein>
    <recommendedName>
        <fullName evidence="3">LamG domain-containing protein</fullName>
    </recommendedName>
</protein>
<accession>A0ABZ0SHD8</accession>
<evidence type="ECO:0000313" key="2">
    <source>
        <dbReference type="Proteomes" id="UP001323798"/>
    </source>
</evidence>
<sequence length="1110" mass="115077">MQWRIGGFDLFVDLRTVRQGRPDPVDGIVRGVSGRGWVRVPGAQPTVLEPSPKGRRFVHAVEVVDQVEHPDTEVAVADAQAVRPGAAIGETVTVAFDADAAQLRGIIAEGGSVTGWLRTDPPTSLVAVEFSDLAVDVAHHVVVDGSVTYPIAGLLPPPLQITIAGFTLVISRFAIFPVRGFRADASVILPSGVTDAASCGPAVIELGSIALSPTGDYFFDEPDRGFGPWLLGDTGMVIGGTGFTLDLSLTASAPGWPPPWRGLVLVDGTATGEQHVPEPCNSGYLRGTYAFHHATIDATGLAGLLELTAPVSFTALNPFGQPFTFSSGQLTVQSSAIASGGFDNGRTDLLPTAVRGKNGTHTVSLDLTAVSVQPDYSLSGVLDAGGTALSWGELTHPGEEVLVWTAAAGLAYLYLPGGSVTSYSPVSSGSFVNPPVNSAPGSTLPALAAGAVSGVTLCNFTDLLLHTPDRPGGASVPFALGPAYGWLRIGVTGVDGELRRFSAPLREPLGDPAGTGYVGVDSFSATLFQQDRLNLLADLVTSAAFDSHFSGSISIPDPVDIGQLPFAEMKITSTACLVGGDVVLPPGGIPLPRWGLSLVSTSTTGQAGVVSVRTGRILLTAAGLAEPLHFARPIGLTWGEILADGQIGDLFLDYNDWGQRFDGLAFHPHEVTLAYPSATEAYLGVWGSVTFPFFGAHAVNVRDGLPDPAHPSFTRWVTVPHDPITAHAGPTDLALSGVWHDSQGSVAIDVECPIDVGYDETVQRGFAGSGTAAIGCLGNDELPTIITIRDGASDVRFTSGQTHDFALPTVARLGAMSEIAGSLRVEGFTASRMNIFGMLEQSAQVGWILGPKEGYDVEVNTVVTATSLDFYASGDMLLAVALTQVEASAVVHLHVDYAAQTAEGEVLGTVSASSAFNGLQGSGQLTWFVGPGTMYMQGKVAVAVFVAFASSETLEGGFFVGWNAPNAVAWVLDTGDSRFKISRSMFPASITGVYGYGRASYTKTFAYVAQAGVDVFIGGGAFLDPLSGGAPIAPFGGVLPYVVAACGIGIHGEIAGGLVSASAWAELAVRGPLPLYFEGTFGLSGCVAWVLCASITLAARYTADGLELSD</sequence>
<evidence type="ECO:0000313" key="1">
    <source>
        <dbReference type="EMBL" id="WPR88647.1"/>
    </source>
</evidence>
<dbReference type="Proteomes" id="UP001323798">
    <property type="component" value="Chromosome"/>
</dbReference>
<reference evidence="1 2" key="1">
    <citation type="submission" date="2023-11" db="EMBL/GenBank/DDBJ databases">
        <title>Genome sequence of Microbacterium rhizosphaerae KACC 19337.</title>
        <authorList>
            <person name="Choi H."/>
            <person name="Kim S."/>
            <person name="Kim Y."/>
            <person name="Kwon S.-W."/>
            <person name="Heo J."/>
        </authorList>
    </citation>
    <scope>NUCLEOTIDE SEQUENCE [LARGE SCALE GENOMIC DNA]</scope>
    <source>
        <strain evidence="1 2">KACC 19337</strain>
    </source>
</reference>
<keyword evidence="2" id="KW-1185">Reference proteome</keyword>
<name>A0ABZ0SHD8_9MICO</name>
<gene>
    <name evidence="1" type="ORF">SM116_12810</name>
</gene>
<dbReference type="EMBL" id="CP139368">
    <property type="protein sequence ID" value="WPR88647.1"/>
    <property type="molecule type" value="Genomic_DNA"/>
</dbReference>
<dbReference type="RefSeq" id="WP_320941366.1">
    <property type="nucleotide sequence ID" value="NZ_BAABEU010000006.1"/>
</dbReference>
<evidence type="ECO:0008006" key="3">
    <source>
        <dbReference type="Google" id="ProtNLM"/>
    </source>
</evidence>